<name>A0A8T0IRW2_CERPU</name>
<proteinExistence type="predicted"/>
<keyword evidence="2" id="KW-1185">Reference proteome</keyword>
<protein>
    <submittedName>
        <fullName evidence="1">Uncharacterized protein</fullName>
    </submittedName>
</protein>
<reference evidence="1" key="1">
    <citation type="submission" date="2020-06" db="EMBL/GenBank/DDBJ databases">
        <title>WGS assembly of Ceratodon purpureus strain R40.</title>
        <authorList>
            <person name="Carey S.B."/>
            <person name="Jenkins J."/>
            <person name="Shu S."/>
            <person name="Lovell J.T."/>
            <person name="Sreedasyam A."/>
            <person name="Maumus F."/>
            <person name="Tiley G.P."/>
            <person name="Fernandez-Pozo N."/>
            <person name="Barry K."/>
            <person name="Chen C."/>
            <person name="Wang M."/>
            <person name="Lipzen A."/>
            <person name="Daum C."/>
            <person name="Saski C.A."/>
            <person name="Payton A.C."/>
            <person name="Mcbreen J.C."/>
            <person name="Conrad R.E."/>
            <person name="Kollar L.M."/>
            <person name="Olsson S."/>
            <person name="Huttunen S."/>
            <person name="Landis J.B."/>
            <person name="Wickett N.J."/>
            <person name="Johnson M.G."/>
            <person name="Rensing S.A."/>
            <person name="Grimwood J."/>
            <person name="Schmutz J."/>
            <person name="Mcdaniel S.F."/>
        </authorList>
    </citation>
    <scope>NUCLEOTIDE SEQUENCE</scope>
    <source>
        <strain evidence="1">R40</strain>
    </source>
</reference>
<organism evidence="1 2">
    <name type="scientific">Ceratodon purpureus</name>
    <name type="common">Fire moss</name>
    <name type="synonym">Dicranum purpureum</name>
    <dbReference type="NCBI Taxonomy" id="3225"/>
    <lineage>
        <taxon>Eukaryota</taxon>
        <taxon>Viridiplantae</taxon>
        <taxon>Streptophyta</taxon>
        <taxon>Embryophyta</taxon>
        <taxon>Bryophyta</taxon>
        <taxon>Bryophytina</taxon>
        <taxon>Bryopsida</taxon>
        <taxon>Dicranidae</taxon>
        <taxon>Pseudoditrichales</taxon>
        <taxon>Ditrichaceae</taxon>
        <taxon>Ceratodon</taxon>
    </lineage>
</organism>
<evidence type="ECO:0000313" key="1">
    <source>
        <dbReference type="EMBL" id="KAG0586464.1"/>
    </source>
</evidence>
<sequence>MYMCTMLWGKSSSIPTTILNISSLQIPTMTPRLLASTVRSATQHLLLLRIDVVCAMTSLLRSLTRILFSSFRPGMSWNAWSLTYG</sequence>
<dbReference type="AlphaFoldDB" id="A0A8T0IRW2"/>
<dbReference type="Proteomes" id="UP000822688">
    <property type="component" value="Chromosome 2"/>
</dbReference>
<evidence type="ECO:0000313" key="2">
    <source>
        <dbReference type="Proteomes" id="UP000822688"/>
    </source>
</evidence>
<accession>A0A8T0IRW2</accession>
<comment type="caution">
    <text evidence="1">The sequence shown here is derived from an EMBL/GenBank/DDBJ whole genome shotgun (WGS) entry which is preliminary data.</text>
</comment>
<dbReference type="EMBL" id="CM026422">
    <property type="protein sequence ID" value="KAG0586464.1"/>
    <property type="molecule type" value="Genomic_DNA"/>
</dbReference>
<gene>
    <name evidence="1" type="ORF">KC19_2G092300</name>
</gene>